<dbReference type="GO" id="GO:0008270">
    <property type="term" value="F:zinc ion binding"/>
    <property type="evidence" value="ECO:0007669"/>
    <property type="project" value="UniProtKB-KW"/>
</dbReference>
<evidence type="ECO:0000256" key="2">
    <source>
        <dbReference type="ARBA" id="ARBA00022491"/>
    </source>
</evidence>
<evidence type="ECO:0000256" key="11">
    <source>
        <dbReference type="SAM" id="MobiDB-lite"/>
    </source>
</evidence>
<feature type="domain" description="THAP-type" evidence="12">
    <location>
        <begin position="1"/>
        <end position="111"/>
    </location>
</feature>
<keyword evidence="5" id="KW-0862">Zinc</keyword>
<dbReference type="InterPro" id="IPR013907">
    <property type="entry name" value="Sds3"/>
</dbReference>
<feature type="compositionally biased region" description="Basic and acidic residues" evidence="11">
    <location>
        <begin position="112"/>
        <end position="129"/>
    </location>
</feature>
<dbReference type="Pfam" id="PF08598">
    <property type="entry name" value="Sds3"/>
    <property type="match status" value="1"/>
</dbReference>
<gene>
    <name evidence="13" type="primary">SUDS3_0</name>
    <name evidence="13" type="ORF">g.43070</name>
</gene>
<dbReference type="PANTHER" id="PTHR21964">
    <property type="entry name" value="BREAST CANCER METASTASIS-SUPPRESSOR 1"/>
    <property type="match status" value="1"/>
</dbReference>
<keyword evidence="9" id="KW-0539">Nucleus</keyword>
<keyword evidence="7 10" id="KW-0238">DNA-binding</keyword>
<keyword evidence="2" id="KW-0678">Repressor</keyword>
<comment type="subcellular location">
    <subcellularLocation>
        <location evidence="1">Nucleus</location>
    </subcellularLocation>
</comment>
<keyword evidence="6" id="KW-0805">Transcription regulation</keyword>
<dbReference type="PROSITE" id="PS50950">
    <property type="entry name" value="ZF_THAP"/>
    <property type="match status" value="1"/>
</dbReference>
<evidence type="ECO:0000259" key="12">
    <source>
        <dbReference type="PROSITE" id="PS50950"/>
    </source>
</evidence>
<organism evidence="13">
    <name type="scientific">Lygus hesperus</name>
    <name type="common">Western plant bug</name>
    <dbReference type="NCBI Taxonomy" id="30085"/>
    <lineage>
        <taxon>Eukaryota</taxon>
        <taxon>Metazoa</taxon>
        <taxon>Ecdysozoa</taxon>
        <taxon>Arthropoda</taxon>
        <taxon>Hexapoda</taxon>
        <taxon>Insecta</taxon>
        <taxon>Pterygota</taxon>
        <taxon>Neoptera</taxon>
        <taxon>Paraneoptera</taxon>
        <taxon>Hemiptera</taxon>
        <taxon>Heteroptera</taxon>
        <taxon>Panheteroptera</taxon>
        <taxon>Cimicomorpha</taxon>
        <taxon>Miridae</taxon>
        <taxon>Mirini</taxon>
        <taxon>Lygus</taxon>
    </lineage>
</organism>
<evidence type="ECO:0000256" key="3">
    <source>
        <dbReference type="ARBA" id="ARBA00022723"/>
    </source>
</evidence>
<dbReference type="SMART" id="SM01401">
    <property type="entry name" value="Sds3"/>
    <property type="match status" value="1"/>
</dbReference>
<dbReference type="GO" id="GO:0003677">
    <property type="term" value="F:DNA binding"/>
    <property type="evidence" value="ECO:0007669"/>
    <property type="project" value="UniProtKB-UniRule"/>
</dbReference>
<evidence type="ECO:0000256" key="5">
    <source>
        <dbReference type="ARBA" id="ARBA00022833"/>
    </source>
</evidence>
<keyword evidence="4 10" id="KW-0863">Zinc-finger</keyword>
<feature type="region of interest" description="Disordered" evidence="11">
    <location>
        <begin position="110"/>
        <end position="171"/>
    </location>
</feature>
<dbReference type="AlphaFoldDB" id="A0A146LL17"/>
<accession>A0A146LL17</accession>
<protein>
    <submittedName>
        <fullName evidence="13">Sin3 histone deacetylase corepressor complex component SDS3</fullName>
    </submittedName>
</protein>
<keyword evidence="3" id="KW-0479">Metal-binding</keyword>
<keyword evidence="8" id="KW-0804">Transcription</keyword>
<evidence type="ECO:0000256" key="8">
    <source>
        <dbReference type="ARBA" id="ARBA00023163"/>
    </source>
</evidence>
<evidence type="ECO:0000256" key="4">
    <source>
        <dbReference type="ARBA" id="ARBA00022771"/>
    </source>
</evidence>
<feature type="compositionally biased region" description="Acidic residues" evidence="11">
    <location>
        <begin position="131"/>
        <end position="146"/>
    </location>
</feature>
<proteinExistence type="predicted"/>
<name>A0A146LL17_LYGHE</name>
<sequence length="422" mass="48962">MPHCCFGGCNSDSRFGRPGYDETVKFYRFPQPCLQLRDNVLVWTDSQEKHHMGSCKKCQISWKWLVKSNRRDPKFLSIRSVSKNFTICSKHFEEPPAVMDYEKYTPTPAARSVKEYSTDVDNMRRKSQDNMDYDIDSSEDTQEASEVEQRPISPPPRKENKHHRSSRDLKMDELRQELQDLMSGRHPEYLRRCHQLELDLERRHQLNSLYRDHAIELAEKEYVEEKKAAQVDFDDKSDLLKTNLIQFLEDKRRIIESDYQTTMELNVGDISETKLPTRNLRRRALDSTPAQEKRRGKISTAPCQIQHQLDEKDIDDDLRAIARARRTASLGVNGIQTLGPFPPSVNPSDIKIEDGKLLYEKKWFHRGQTVFVEGRHMAKFPAVICNVGTESIHVKRAADSTKVRVSLNNLSKGSVTIKRRAS</sequence>
<evidence type="ECO:0000256" key="7">
    <source>
        <dbReference type="ARBA" id="ARBA00023125"/>
    </source>
</evidence>
<evidence type="ECO:0000313" key="13">
    <source>
        <dbReference type="EMBL" id="JAQ07110.1"/>
    </source>
</evidence>
<evidence type="ECO:0000256" key="1">
    <source>
        <dbReference type="ARBA" id="ARBA00004123"/>
    </source>
</evidence>
<evidence type="ECO:0000256" key="6">
    <source>
        <dbReference type="ARBA" id="ARBA00023015"/>
    </source>
</evidence>
<dbReference type="InterPro" id="IPR006612">
    <property type="entry name" value="THAP_Znf"/>
</dbReference>
<dbReference type="GO" id="GO:0005654">
    <property type="term" value="C:nucleoplasm"/>
    <property type="evidence" value="ECO:0007669"/>
    <property type="project" value="UniProtKB-ARBA"/>
</dbReference>
<dbReference type="EMBL" id="GDHC01011519">
    <property type="protein sequence ID" value="JAQ07110.1"/>
    <property type="molecule type" value="Transcribed_RNA"/>
</dbReference>
<dbReference type="GO" id="GO:0010468">
    <property type="term" value="P:regulation of gene expression"/>
    <property type="evidence" value="ECO:0007669"/>
    <property type="project" value="UniProtKB-ARBA"/>
</dbReference>
<evidence type="ECO:0000256" key="10">
    <source>
        <dbReference type="PROSITE-ProRule" id="PRU00309"/>
    </source>
</evidence>
<reference evidence="13" key="1">
    <citation type="journal article" date="2016" name="Gigascience">
        <title>De novo construction of an expanded transcriptome assembly for the western tarnished plant bug, Lygus hesperus.</title>
        <authorList>
            <person name="Tassone E.E."/>
            <person name="Geib S.M."/>
            <person name="Hall B."/>
            <person name="Fabrick J.A."/>
            <person name="Brent C.S."/>
            <person name="Hull J.J."/>
        </authorList>
    </citation>
    <scope>NUCLEOTIDE SEQUENCE</scope>
</reference>
<evidence type="ECO:0000256" key="9">
    <source>
        <dbReference type="ARBA" id="ARBA00023242"/>
    </source>
</evidence>